<protein>
    <submittedName>
        <fullName evidence="3">Uncharacterized protein</fullName>
    </submittedName>
</protein>
<dbReference type="Proteomes" id="UP000243217">
    <property type="component" value="Unassembled WGS sequence"/>
</dbReference>
<proteinExistence type="predicted"/>
<keyword evidence="1" id="KW-0175">Coiled coil</keyword>
<keyword evidence="4" id="KW-1185">Reference proteome</keyword>
<evidence type="ECO:0000256" key="1">
    <source>
        <dbReference type="SAM" id="Coils"/>
    </source>
</evidence>
<dbReference type="AlphaFoldDB" id="A0A1W0AA16"/>
<dbReference type="EMBL" id="JNBS01000272">
    <property type="protein sequence ID" value="OQS07144.1"/>
    <property type="molecule type" value="Genomic_DNA"/>
</dbReference>
<feature type="coiled-coil region" evidence="1">
    <location>
        <begin position="162"/>
        <end position="189"/>
    </location>
</feature>
<evidence type="ECO:0000256" key="2">
    <source>
        <dbReference type="SAM" id="MobiDB-lite"/>
    </source>
</evidence>
<feature type="compositionally biased region" description="Basic and acidic residues" evidence="2">
    <location>
        <begin position="251"/>
        <end position="268"/>
    </location>
</feature>
<evidence type="ECO:0000313" key="4">
    <source>
        <dbReference type="Proteomes" id="UP000243217"/>
    </source>
</evidence>
<sequence>MEDKVKTTITHVDPDRTPTTQFAEAIIPEALYVQVLPKEKKEFPLEDLNQVLEKPQEGLQDELPLPSISIPPNPPIELPSNKPMTLSPRQRIAAKKHNTHPLPIITSESTLVPSPEQLGDTRNYNRTREDELSNNSAILLTKILEEQPRIAPETHCFLMDDVEHYDIEIEQVTRELEELNLRQQHAKKSSQHQIEEAETYISLHQKFRSENTHSLMQQDDIPSNPRKRRLQDQNNVKHEAYDEESSITKSEAPRKSPRKLDPINKKAEPSYAMATQSRVFFVNATSEPSHTLRAPEKPSKIPTHSPTRRATKPHRVANSESPKKLSEVSKAINAEKPTTLPPLVSPPKTNPLGVPAHILEEGGVYPWSKLMQQVIVPHGTESPVVYVPIFNPAYIAEVKKHVVEPPSPVKQTTARQKKEPPSLKSKVK</sequence>
<dbReference type="OrthoDB" id="79838at2759"/>
<name>A0A1W0AA16_9STRA</name>
<feature type="compositionally biased region" description="Basic residues" evidence="2">
    <location>
        <begin position="306"/>
        <end position="315"/>
    </location>
</feature>
<gene>
    <name evidence="3" type="ORF">THRCLA_00837</name>
</gene>
<reference evidence="3 4" key="1">
    <citation type="journal article" date="2014" name="Genome Biol. Evol.">
        <title>The secreted proteins of Achlya hypogyna and Thraustotheca clavata identify the ancestral oomycete secretome and reveal gene acquisitions by horizontal gene transfer.</title>
        <authorList>
            <person name="Misner I."/>
            <person name="Blouin N."/>
            <person name="Leonard G."/>
            <person name="Richards T.A."/>
            <person name="Lane C.E."/>
        </authorList>
    </citation>
    <scope>NUCLEOTIDE SEQUENCE [LARGE SCALE GENOMIC DNA]</scope>
    <source>
        <strain evidence="3 4">ATCC 34112</strain>
    </source>
</reference>
<feature type="region of interest" description="Disordered" evidence="2">
    <location>
        <begin position="286"/>
        <end position="327"/>
    </location>
</feature>
<feature type="region of interest" description="Disordered" evidence="2">
    <location>
        <begin position="214"/>
        <end position="271"/>
    </location>
</feature>
<organism evidence="3 4">
    <name type="scientific">Thraustotheca clavata</name>
    <dbReference type="NCBI Taxonomy" id="74557"/>
    <lineage>
        <taxon>Eukaryota</taxon>
        <taxon>Sar</taxon>
        <taxon>Stramenopiles</taxon>
        <taxon>Oomycota</taxon>
        <taxon>Saprolegniomycetes</taxon>
        <taxon>Saprolegniales</taxon>
        <taxon>Achlyaceae</taxon>
        <taxon>Thraustotheca</taxon>
    </lineage>
</organism>
<feature type="region of interest" description="Disordered" evidence="2">
    <location>
        <begin position="403"/>
        <end position="428"/>
    </location>
</feature>
<evidence type="ECO:0000313" key="3">
    <source>
        <dbReference type="EMBL" id="OQS07144.1"/>
    </source>
</evidence>
<accession>A0A1W0AA16</accession>
<comment type="caution">
    <text evidence="3">The sequence shown here is derived from an EMBL/GenBank/DDBJ whole genome shotgun (WGS) entry which is preliminary data.</text>
</comment>